<evidence type="ECO:0000259" key="1">
    <source>
        <dbReference type="PROSITE" id="PS50878"/>
    </source>
</evidence>
<dbReference type="Pfam" id="PF00078">
    <property type="entry name" value="RVT_1"/>
    <property type="match status" value="1"/>
</dbReference>
<dbReference type="PANTHER" id="PTHR33050:SF7">
    <property type="entry name" value="RIBONUCLEASE H"/>
    <property type="match status" value="1"/>
</dbReference>
<evidence type="ECO:0000313" key="2">
    <source>
        <dbReference type="EMBL" id="KAA6357981.1"/>
    </source>
</evidence>
<dbReference type="InterPro" id="IPR052055">
    <property type="entry name" value="Hepadnavirus_pol/RT"/>
</dbReference>
<dbReference type="PANTHER" id="PTHR33050">
    <property type="entry name" value="REVERSE TRANSCRIPTASE DOMAIN-CONTAINING PROTEIN"/>
    <property type="match status" value="1"/>
</dbReference>
<dbReference type="InterPro" id="IPR043502">
    <property type="entry name" value="DNA/RNA_pol_sf"/>
</dbReference>
<comment type="caution">
    <text evidence="2">The sequence shown here is derived from an EMBL/GenBank/DDBJ whole genome shotgun (WGS) entry which is preliminary data.</text>
</comment>
<reference evidence="2 3" key="1">
    <citation type="submission" date="2019-03" db="EMBL/GenBank/DDBJ databases">
        <title>Single cell metagenomics reveals metabolic interactions within the superorganism composed of flagellate Streblomastix strix and complex community of Bacteroidetes bacteria on its surface.</title>
        <authorList>
            <person name="Treitli S.C."/>
            <person name="Kolisko M."/>
            <person name="Husnik F."/>
            <person name="Keeling P."/>
            <person name="Hampl V."/>
        </authorList>
    </citation>
    <scope>NUCLEOTIDE SEQUENCE [LARGE SCALE GENOMIC DNA]</scope>
    <source>
        <strain evidence="2">ST1C</strain>
    </source>
</reference>
<organism evidence="2 3">
    <name type="scientific">Streblomastix strix</name>
    <dbReference type="NCBI Taxonomy" id="222440"/>
    <lineage>
        <taxon>Eukaryota</taxon>
        <taxon>Metamonada</taxon>
        <taxon>Preaxostyla</taxon>
        <taxon>Oxymonadida</taxon>
        <taxon>Streblomastigidae</taxon>
        <taxon>Streblomastix</taxon>
    </lineage>
</organism>
<name>A0A5J4TKB1_9EUKA</name>
<protein>
    <recommendedName>
        <fullName evidence="1">Reverse transcriptase domain-containing protein</fullName>
    </recommendedName>
</protein>
<dbReference type="PROSITE" id="PS50878">
    <property type="entry name" value="RT_POL"/>
    <property type="match status" value="1"/>
</dbReference>
<dbReference type="InterPro" id="IPR000477">
    <property type="entry name" value="RT_dom"/>
</dbReference>
<dbReference type="AlphaFoldDB" id="A0A5J4TKB1"/>
<gene>
    <name evidence="2" type="ORF">EZS28_046491</name>
</gene>
<dbReference type="InterPro" id="IPR043128">
    <property type="entry name" value="Rev_trsase/Diguanyl_cyclase"/>
</dbReference>
<proteinExistence type="predicted"/>
<dbReference type="Proteomes" id="UP000324800">
    <property type="component" value="Unassembled WGS sequence"/>
</dbReference>
<dbReference type="SUPFAM" id="SSF56672">
    <property type="entry name" value="DNA/RNA polymerases"/>
    <property type="match status" value="1"/>
</dbReference>
<feature type="domain" description="Reverse transcriptase" evidence="1">
    <location>
        <begin position="1"/>
        <end position="102"/>
    </location>
</feature>
<evidence type="ECO:0000313" key="3">
    <source>
        <dbReference type="Proteomes" id="UP000324800"/>
    </source>
</evidence>
<sequence>PFLGFEFQNRIFYYVGLPFGWKRSPFIFSKTLSIAIRAIRKQWSVKIQSYMDDIIPLHKLKEQLNRNIKEIMIFLQDLDWQLSTKKCMIYPKITFIYLGWTINTCTMEVQMTPERRKMMKKNRKDCITKTNLKQTVRIIGHASLIGEINFIRI</sequence>
<dbReference type="Gene3D" id="3.30.70.270">
    <property type="match status" value="1"/>
</dbReference>
<dbReference type="EMBL" id="SNRW01030542">
    <property type="protein sequence ID" value="KAA6357981.1"/>
    <property type="molecule type" value="Genomic_DNA"/>
</dbReference>
<accession>A0A5J4TKB1</accession>
<feature type="non-terminal residue" evidence="2">
    <location>
        <position position="1"/>
    </location>
</feature>